<evidence type="ECO:0000256" key="3">
    <source>
        <dbReference type="ARBA" id="ARBA00022989"/>
    </source>
</evidence>
<feature type="domain" description="G-protein coupled receptors family 1 profile" evidence="6">
    <location>
        <begin position="1"/>
        <end position="198"/>
    </location>
</feature>
<keyword evidence="4 5" id="KW-0472">Membrane</keyword>
<keyword evidence="3 5" id="KW-1133">Transmembrane helix</keyword>
<reference evidence="7" key="1">
    <citation type="submission" date="2021-02" db="EMBL/GenBank/DDBJ databases">
        <authorList>
            <person name="Nowell W R."/>
        </authorList>
    </citation>
    <scope>NUCLEOTIDE SEQUENCE</scope>
</reference>
<evidence type="ECO:0000256" key="5">
    <source>
        <dbReference type="SAM" id="Phobius"/>
    </source>
</evidence>
<dbReference type="AlphaFoldDB" id="A0A819T8Q1"/>
<gene>
    <name evidence="7" type="ORF">OXD698_LOCUS33870</name>
</gene>
<feature type="transmembrane region" description="Helical" evidence="5">
    <location>
        <begin position="101"/>
        <end position="125"/>
    </location>
</feature>
<feature type="transmembrane region" description="Helical" evidence="5">
    <location>
        <begin position="146"/>
        <end position="170"/>
    </location>
</feature>
<evidence type="ECO:0000313" key="7">
    <source>
        <dbReference type="EMBL" id="CAF4073729.1"/>
    </source>
</evidence>
<evidence type="ECO:0000256" key="1">
    <source>
        <dbReference type="ARBA" id="ARBA00004370"/>
    </source>
</evidence>
<feature type="transmembrane region" description="Helical" evidence="5">
    <location>
        <begin position="182"/>
        <end position="202"/>
    </location>
</feature>
<evidence type="ECO:0000259" key="6">
    <source>
        <dbReference type="PROSITE" id="PS50262"/>
    </source>
</evidence>
<dbReference type="Gene3D" id="1.20.1070.10">
    <property type="entry name" value="Rhodopsin 7-helix transmembrane proteins"/>
    <property type="match status" value="1"/>
</dbReference>
<dbReference type="GO" id="GO:0016020">
    <property type="term" value="C:membrane"/>
    <property type="evidence" value="ECO:0007669"/>
    <property type="project" value="UniProtKB-SubCell"/>
</dbReference>
<dbReference type="EMBL" id="CAJOAZ010004753">
    <property type="protein sequence ID" value="CAF4073729.1"/>
    <property type="molecule type" value="Genomic_DNA"/>
</dbReference>
<keyword evidence="2 5" id="KW-0812">Transmembrane</keyword>
<name>A0A819T8Q1_9BILA</name>
<dbReference type="PROSITE" id="PS50262">
    <property type="entry name" value="G_PROTEIN_RECEP_F1_2"/>
    <property type="match status" value="1"/>
</dbReference>
<accession>A0A819T8Q1</accession>
<feature type="transmembrane region" description="Helical" evidence="5">
    <location>
        <begin position="12"/>
        <end position="35"/>
    </location>
</feature>
<feature type="transmembrane region" description="Helical" evidence="5">
    <location>
        <begin position="47"/>
        <end position="71"/>
    </location>
</feature>
<dbReference type="Proteomes" id="UP000663844">
    <property type="component" value="Unassembled WGS sequence"/>
</dbReference>
<comment type="subcellular location">
    <subcellularLocation>
        <location evidence="1">Membrane</location>
    </subcellularLocation>
</comment>
<evidence type="ECO:0000313" key="8">
    <source>
        <dbReference type="Proteomes" id="UP000663844"/>
    </source>
</evidence>
<proteinExistence type="predicted"/>
<comment type="caution">
    <text evidence="7">The sequence shown here is derived from an EMBL/GenBank/DDBJ whole genome shotgun (WGS) entry which is preliminary data.</text>
</comment>
<dbReference type="SUPFAM" id="SSF81321">
    <property type="entry name" value="Family A G protein-coupled receptor-like"/>
    <property type="match status" value="1"/>
</dbReference>
<sequence>MNFGTPLIRAIIFGSLLTMMIPSIICSLFILFYFIRFREVLKRLNNHIILALLLINFIQVISEMPLTLIMLRTGFVAIQSPTFCLFCACYLDKFDLNLFDWLFNVCTPVIISTIATMFLIIRILIQKRRIGQREIWRRNRKMVIQLISISIIYMVVWIPNVVCHVIPLIVSSRLPCETATDILHYVQYMPALLCPFLSLIGLPEIRKSLKQTFTRLNHVQPLT</sequence>
<evidence type="ECO:0000256" key="2">
    <source>
        <dbReference type="ARBA" id="ARBA00022692"/>
    </source>
</evidence>
<protein>
    <recommendedName>
        <fullName evidence="6">G-protein coupled receptors family 1 profile domain-containing protein</fullName>
    </recommendedName>
</protein>
<organism evidence="7 8">
    <name type="scientific">Adineta steineri</name>
    <dbReference type="NCBI Taxonomy" id="433720"/>
    <lineage>
        <taxon>Eukaryota</taxon>
        <taxon>Metazoa</taxon>
        <taxon>Spiralia</taxon>
        <taxon>Gnathifera</taxon>
        <taxon>Rotifera</taxon>
        <taxon>Eurotatoria</taxon>
        <taxon>Bdelloidea</taxon>
        <taxon>Adinetida</taxon>
        <taxon>Adinetidae</taxon>
        <taxon>Adineta</taxon>
    </lineage>
</organism>
<evidence type="ECO:0000256" key="4">
    <source>
        <dbReference type="ARBA" id="ARBA00023136"/>
    </source>
</evidence>
<dbReference type="InterPro" id="IPR017452">
    <property type="entry name" value="GPCR_Rhodpsn_7TM"/>
</dbReference>